<comment type="cofactor">
    <cofactor evidence="4">
        <name>heme</name>
        <dbReference type="ChEBI" id="CHEBI:30413"/>
    </cofactor>
</comment>
<reference evidence="7" key="1">
    <citation type="journal article" date="2021" name="Nat. Commun.">
        <title>Genomic analyses provide insights into spinach domestication and the genetic basis of agronomic traits.</title>
        <authorList>
            <person name="Cai X."/>
            <person name="Sun X."/>
            <person name="Xu C."/>
            <person name="Sun H."/>
            <person name="Wang X."/>
            <person name="Ge C."/>
            <person name="Zhang Z."/>
            <person name="Wang Q."/>
            <person name="Fei Z."/>
            <person name="Jiao C."/>
            <person name="Wang Q."/>
        </authorList>
    </citation>
    <scope>NUCLEOTIDE SEQUENCE [LARGE SCALE GENOMIC DNA]</scope>
    <source>
        <strain evidence="7">cv. Varoflay</strain>
    </source>
</reference>
<dbReference type="KEGG" id="soe:110802352"/>
<evidence type="ECO:0000256" key="1">
    <source>
        <dbReference type="ARBA" id="ARBA00010617"/>
    </source>
</evidence>
<dbReference type="GO" id="GO:0020037">
    <property type="term" value="F:heme binding"/>
    <property type="evidence" value="ECO:0007669"/>
    <property type="project" value="InterPro"/>
</dbReference>
<dbReference type="PANTHER" id="PTHR47955">
    <property type="entry name" value="CYTOCHROME P450 FAMILY 71 PROTEIN"/>
    <property type="match status" value="1"/>
</dbReference>
<keyword evidence="6" id="KW-1133">Transmembrane helix</keyword>
<sequence>MSNIMQSLENQMSFLFLHPFTFLPLFLLFLCPLYKILFSNHKTRKHLPPSPSKLPIIGNFHQIDKKLPHRSLHALAKQHGDVMLLHFGRSPVLIVSSAEAACTIMKSHDTIFADRPALSMFKRLLYDCRDVATAPYGDYWRRVRSICVNQLLSYNRVQAFRVVREEEIALIVQEIRRSPTAVNLSKMFSKFATDVICRAAFGMKFNGERDGINFMELHEKHEELVGRINVGDFIPWLGWINHVNGVERDVKTVTRDMDRFLQRLVQEHMDALRKIQGIDQGANYENTKDFVDVLLGLQQDHTAEISLDKDNIKAIVLDMFVAGSTTTFATLEWAMSELLRNPSIMESLKKEVRGITKGKTNITENDLEKMEYLKAVIKETFRLHPPVPLLLPRISSQETQLSGYDVPARTQVIINAWAIHREPTFWKEAEKFNPERFLNSPIDFKGHHFNLIPFGSGRRGCPGILFGTANLELVIANLIQKFDWALPDGKNLDMEEHPGLTTHRETPLMAIATPHFT</sequence>
<dbReference type="FunFam" id="1.10.630.10:FF:000011">
    <property type="entry name" value="Cytochrome P450 83B1"/>
    <property type="match status" value="1"/>
</dbReference>
<name>A0A9R0J8Q4_SPIOL</name>
<dbReference type="GO" id="GO:0004497">
    <property type="term" value="F:monooxygenase activity"/>
    <property type="evidence" value="ECO:0007669"/>
    <property type="project" value="UniProtKB-KW"/>
</dbReference>
<dbReference type="InterPro" id="IPR001128">
    <property type="entry name" value="Cyt_P450"/>
</dbReference>
<keyword evidence="5" id="KW-0503">Monooxygenase</keyword>
<dbReference type="PRINTS" id="PR00463">
    <property type="entry name" value="EP450I"/>
</dbReference>
<proteinExistence type="inferred from homology"/>
<evidence type="ECO:0000256" key="5">
    <source>
        <dbReference type="RuleBase" id="RU000461"/>
    </source>
</evidence>
<dbReference type="PANTHER" id="PTHR47955:SF15">
    <property type="entry name" value="CYTOCHROME P450 71A2-LIKE"/>
    <property type="match status" value="1"/>
</dbReference>
<keyword evidence="6" id="KW-0812">Transmembrane</keyword>
<dbReference type="PROSITE" id="PS00086">
    <property type="entry name" value="CYTOCHROME_P450"/>
    <property type="match status" value="1"/>
</dbReference>
<protein>
    <submittedName>
        <fullName evidence="8">Cytochrome P450 736A117</fullName>
    </submittedName>
</protein>
<reference evidence="8" key="2">
    <citation type="submission" date="2025-08" db="UniProtKB">
        <authorList>
            <consortium name="RefSeq"/>
        </authorList>
    </citation>
    <scope>IDENTIFICATION</scope>
    <source>
        <tissue evidence="8">Leaf</tissue>
    </source>
</reference>
<dbReference type="AlphaFoldDB" id="A0A9R0J8Q4"/>
<evidence type="ECO:0000256" key="3">
    <source>
        <dbReference type="ARBA" id="ARBA00023004"/>
    </source>
</evidence>
<evidence type="ECO:0000256" key="2">
    <source>
        <dbReference type="ARBA" id="ARBA00022723"/>
    </source>
</evidence>
<dbReference type="InterPro" id="IPR002401">
    <property type="entry name" value="Cyt_P450_E_grp-I"/>
</dbReference>
<evidence type="ECO:0000256" key="6">
    <source>
        <dbReference type="SAM" id="Phobius"/>
    </source>
</evidence>
<dbReference type="GO" id="GO:0005506">
    <property type="term" value="F:iron ion binding"/>
    <property type="evidence" value="ECO:0007669"/>
    <property type="project" value="InterPro"/>
</dbReference>
<keyword evidence="7" id="KW-1185">Reference proteome</keyword>
<dbReference type="SUPFAM" id="SSF48264">
    <property type="entry name" value="Cytochrome P450"/>
    <property type="match status" value="1"/>
</dbReference>
<evidence type="ECO:0000313" key="8">
    <source>
        <dbReference type="RefSeq" id="XP_021863503.1"/>
    </source>
</evidence>
<keyword evidence="6" id="KW-0472">Membrane</keyword>
<dbReference type="Gene3D" id="1.10.630.10">
    <property type="entry name" value="Cytochrome P450"/>
    <property type="match status" value="1"/>
</dbReference>
<dbReference type="OrthoDB" id="1470350at2759"/>
<keyword evidence="3 4" id="KW-0408">Iron</keyword>
<keyword evidence="2 4" id="KW-0479">Metal-binding</keyword>
<feature type="transmembrane region" description="Helical" evidence="6">
    <location>
        <begin position="12"/>
        <end position="37"/>
    </location>
</feature>
<dbReference type="Pfam" id="PF00067">
    <property type="entry name" value="p450"/>
    <property type="match status" value="1"/>
</dbReference>
<dbReference type="PRINTS" id="PR00385">
    <property type="entry name" value="P450"/>
</dbReference>
<comment type="similarity">
    <text evidence="1 5">Belongs to the cytochrome P450 family.</text>
</comment>
<dbReference type="GeneID" id="110802352"/>
<keyword evidence="4 5" id="KW-0349">Heme</keyword>
<dbReference type="Proteomes" id="UP000813463">
    <property type="component" value="Chromosome 1"/>
</dbReference>
<dbReference type="GO" id="GO:0016705">
    <property type="term" value="F:oxidoreductase activity, acting on paired donors, with incorporation or reduction of molecular oxygen"/>
    <property type="evidence" value="ECO:0007669"/>
    <property type="project" value="InterPro"/>
</dbReference>
<evidence type="ECO:0000256" key="4">
    <source>
        <dbReference type="PIRSR" id="PIRSR602401-1"/>
    </source>
</evidence>
<evidence type="ECO:0000313" key="7">
    <source>
        <dbReference type="Proteomes" id="UP000813463"/>
    </source>
</evidence>
<keyword evidence="5" id="KW-0560">Oxidoreductase</keyword>
<organism evidence="7 8">
    <name type="scientific">Spinacia oleracea</name>
    <name type="common">Spinach</name>
    <dbReference type="NCBI Taxonomy" id="3562"/>
    <lineage>
        <taxon>Eukaryota</taxon>
        <taxon>Viridiplantae</taxon>
        <taxon>Streptophyta</taxon>
        <taxon>Embryophyta</taxon>
        <taxon>Tracheophyta</taxon>
        <taxon>Spermatophyta</taxon>
        <taxon>Magnoliopsida</taxon>
        <taxon>eudicotyledons</taxon>
        <taxon>Gunneridae</taxon>
        <taxon>Pentapetalae</taxon>
        <taxon>Caryophyllales</taxon>
        <taxon>Chenopodiaceae</taxon>
        <taxon>Chenopodioideae</taxon>
        <taxon>Anserineae</taxon>
        <taxon>Spinacia</taxon>
    </lineage>
</organism>
<dbReference type="InterPro" id="IPR036396">
    <property type="entry name" value="Cyt_P450_sf"/>
</dbReference>
<dbReference type="CDD" id="cd11072">
    <property type="entry name" value="CYP71-like"/>
    <property type="match status" value="1"/>
</dbReference>
<accession>A0A9R0J8Q4</accession>
<dbReference type="RefSeq" id="XP_021863503.1">
    <property type="nucleotide sequence ID" value="XM_022007811.2"/>
</dbReference>
<gene>
    <name evidence="8" type="primary">LOC110802352</name>
</gene>
<feature type="binding site" description="axial binding residue" evidence="4">
    <location>
        <position position="461"/>
    </location>
    <ligand>
        <name>heme</name>
        <dbReference type="ChEBI" id="CHEBI:30413"/>
    </ligand>
    <ligandPart>
        <name>Fe</name>
        <dbReference type="ChEBI" id="CHEBI:18248"/>
    </ligandPart>
</feature>
<dbReference type="InterPro" id="IPR017972">
    <property type="entry name" value="Cyt_P450_CS"/>
</dbReference>